<keyword evidence="3" id="KW-1185">Reference proteome</keyword>
<sequence>MNYTLVGMGVGAFLAFMAFAFGFWAFLIALIFIAIGAILGRAMDGKLDLRGVIDALTGRRSSS</sequence>
<protein>
    <submittedName>
        <fullName evidence="2">Membrane protein</fullName>
    </submittedName>
</protein>
<gene>
    <name evidence="2" type="ORF">UM93_15125</name>
</gene>
<dbReference type="KEGG" id="ari:UM93_15125"/>
<dbReference type="RefSeq" id="WP_045076355.1">
    <property type="nucleotide sequence ID" value="NZ_CP011005.1"/>
</dbReference>
<dbReference type="STRING" id="1618207.UM93_15125"/>
<dbReference type="EMBL" id="CP011005">
    <property type="protein sequence ID" value="AJT42492.1"/>
    <property type="molecule type" value="Genomic_DNA"/>
</dbReference>
<organism evidence="2 3">
    <name type="scientific">Psychromicrobium lacuslunae</name>
    <dbReference type="NCBI Taxonomy" id="1618207"/>
    <lineage>
        <taxon>Bacteria</taxon>
        <taxon>Bacillati</taxon>
        <taxon>Actinomycetota</taxon>
        <taxon>Actinomycetes</taxon>
        <taxon>Micrococcales</taxon>
        <taxon>Micrococcaceae</taxon>
        <taxon>Psychromicrobium</taxon>
    </lineage>
</organism>
<keyword evidence="1" id="KW-0812">Transmembrane</keyword>
<keyword evidence="1" id="KW-0472">Membrane</keyword>
<keyword evidence="1" id="KW-1133">Transmembrane helix</keyword>
<feature type="transmembrane region" description="Helical" evidence="1">
    <location>
        <begin position="12"/>
        <end position="40"/>
    </location>
</feature>
<evidence type="ECO:0000313" key="2">
    <source>
        <dbReference type="EMBL" id="AJT42492.1"/>
    </source>
</evidence>
<evidence type="ECO:0000256" key="1">
    <source>
        <dbReference type="SAM" id="Phobius"/>
    </source>
</evidence>
<proteinExistence type="predicted"/>
<dbReference type="Proteomes" id="UP000061839">
    <property type="component" value="Chromosome"/>
</dbReference>
<accession>A0A0D4C1F0</accession>
<dbReference type="InterPro" id="IPR018730">
    <property type="entry name" value="DUF2273"/>
</dbReference>
<dbReference type="PATRIC" id="fig|1618207.4.peg.3078"/>
<name>A0A0D4C1F0_9MICC</name>
<evidence type="ECO:0000313" key="3">
    <source>
        <dbReference type="Proteomes" id="UP000061839"/>
    </source>
</evidence>
<dbReference type="HOGENOM" id="CLU_196127_1_2_11"/>
<reference evidence="2 3" key="1">
    <citation type="journal article" date="2015" name="Genome Announc.">
        <title>Complete Genome Sequencing of Protease-Producing Novel Arthrobacter sp. Strain IHBB 11108 Using PacBio Single-Molecule Real-Time Sequencing Technology.</title>
        <authorList>
            <person name="Kiran S."/>
            <person name="Swarnkar M.K."/>
            <person name="Pal M."/>
            <person name="Thakur R."/>
            <person name="Tewari R."/>
            <person name="Singh A.K."/>
            <person name="Gulati A."/>
        </authorList>
    </citation>
    <scope>NUCLEOTIDE SEQUENCE [LARGE SCALE GENOMIC DNA]</scope>
    <source>
        <strain evidence="2 3">IHBB 11108</strain>
    </source>
</reference>
<dbReference type="Pfam" id="PF10031">
    <property type="entry name" value="DUF2273"/>
    <property type="match status" value="1"/>
</dbReference>
<dbReference type="AlphaFoldDB" id="A0A0D4C1F0"/>